<evidence type="ECO:0000256" key="1">
    <source>
        <dbReference type="ARBA" id="ARBA00004651"/>
    </source>
</evidence>
<keyword evidence="2" id="KW-1003">Cell membrane</keyword>
<keyword evidence="3 6" id="KW-0812">Transmembrane</keyword>
<keyword evidence="5 6" id="KW-0472">Membrane</keyword>
<dbReference type="Pfam" id="PF03631">
    <property type="entry name" value="Virul_fac_BrkB"/>
    <property type="match status" value="1"/>
</dbReference>
<evidence type="ECO:0000313" key="8">
    <source>
        <dbReference type="Proteomes" id="UP000437748"/>
    </source>
</evidence>
<comment type="caution">
    <text evidence="7">The sequence shown here is derived from an EMBL/GenBank/DDBJ whole genome shotgun (WGS) entry which is preliminary data.</text>
</comment>
<reference evidence="7 8" key="1">
    <citation type="submission" date="2019-10" db="EMBL/GenBank/DDBJ databases">
        <title>New species of Slilvanegrellaceae.</title>
        <authorList>
            <person name="Pitt A."/>
            <person name="Hahn M.W."/>
        </authorList>
    </citation>
    <scope>NUCLEOTIDE SEQUENCE [LARGE SCALE GENOMIC DNA]</scope>
    <source>
        <strain evidence="7 8">SP-Ram-0.45-NSY-1</strain>
    </source>
</reference>
<name>A0A6N6VNI5_9BACT</name>
<feature type="transmembrane region" description="Helical" evidence="6">
    <location>
        <begin position="239"/>
        <end position="259"/>
    </location>
</feature>
<dbReference type="PANTHER" id="PTHR30213:SF0">
    <property type="entry name" value="UPF0761 MEMBRANE PROTEIN YIHY"/>
    <property type="match status" value="1"/>
</dbReference>
<evidence type="ECO:0000256" key="6">
    <source>
        <dbReference type="SAM" id="Phobius"/>
    </source>
</evidence>
<protein>
    <submittedName>
        <fullName evidence="7">YihY family inner membrane protein</fullName>
    </submittedName>
</protein>
<feature type="transmembrane region" description="Helical" evidence="6">
    <location>
        <begin position="271"/>
        <end position="290"/>
    </location>
</feature>
<dbReference type="Proteomes" id="UP000437748">
    <property type="component" value="Unassembled WGS sequence"/>
</dbReference>
<evidence type="ECO:0000256" key="5">
    <source>
        <dbReference type="ARBA" id="ARBA00023136"/>
    </source>
</evidence>
<feature type="transmembrane region" description="Helical" evidence="6">
    <location>
        <begin position="164"/>
        <end position="183"/>
    </location>
</feature>
<dbReference type="GO" id="GO:0005886">
    <property type="term" value="C:plasma membrane"/>
    <property type="evidence" value="ECO:0007669"/>
    <property type="project" value="UniProtKB-SubCell"/>
</dbReference>
<dbReference type="PANTHER" id="PTHR30213">
    <property type="entry name" value="INNER MEMBRANE PROTEIN YHJD"/>
    <property type="match status" value="1"/>
</dbReference>
<dbReference type="EMBL" id="WFLM01000007">
    <property type="protein sequence ID" value="KAB8036215.1"/>
    <property type="molecule type" value="Genomic_DNA"/>
</dbReference>
<sequence>MNKFLNYMKIFIRKIFKRPNSREILFILNKNILLKKIELIFREAIFILKNSKFSEKSAQLSYISILSLVPLIAVIFTFIHAFNGFNNFLNEVISPIITKHFGNHAGSEILSYLQSIISNLQLKELGVISFLTFLFTVILLILKIEDTIDEIMEFKNKSNILNRLAKCWLIITITPFLFALASIKSDSFINFTKINDHFFLNSHSIKIFRFSIGILFQWVFFIIIFYAIPSKKISFKSALFGGIIANVLFEILQFVNVHIAKRALATDPSHIYGSVPIIAVLFFVWIRLIWITILTGSSFTIATQKILFFKKNSKFNIFPSKGIVDCLKIYKTIRNLYRYQNIPSSESYITKVTDINPIDVEIWLDYLIKKNIICSSDHEQKNPHYLPSYLAITKDQGNIDFLKNIILDDILINSTEYHEIIDIFNKNQS</sequence>
<keyword evidence="8" id="KW-1185">Reference proteome</keyword>
<feature type="transmembrane region" description="Helical" evidence="6">
    <location>
        <begin position="60"/>
        <end position="82"/>
    </location>
</feature>
<feature type="transmembrane region" description="Helical" evidence="6">
    <location>
        <begin position="207"/>
        <end position="227"/>
    </location>
</feature>
<evidence type="ECO:0000256" key="2">
    <source>
        <dbReference type="ARBA" id="ARBA00022475"/>
    </source>
</evidence>
<organism evidence="7 8">
    <name type="scientific">Silvanigrella paludirubra</name>
    <dbReference type="NCBI Taxonomy" id="2499159"/>
    <lineage>
        <taxon>Bacteria</taxon>
        <taxon>Pseudomonadati</taxon>
        <taxon>Bdellovibrionota</taxon>
        <taxon>Oligoflexia</taxon>
        <taxon>Silvanigrellales</taxon>
        <taxon>Silvanigrellaceae</taxon>
        <taxon>Silvanigrella</taxon>
    </lineage>
</organism>
<dbReference type="OrthoDB" id="5291734at2"/>
<evidence type="ECO:0000256" key="3">
    <source>
        <dbReference type="ARBA" id="ARBA00022692"/>
    </source>
</evidence>
<proteinExistence type="predicted"/>
<dbReference type="AlphaFoldDB" id="A0A6N6VNI5"/>
<dbReference type="NCBIfam" id="TIGR00765">
    <property type="entry name" value="yihY_not_rbn"/>
    <property type="match status" value="1"/>
</dbReference>
<feature type="transmembrane region" description="Helical" evidence="6">
    <location>
        <begin position="125"/>
        <end position="144"/>
    </location>
</feature>
<comment type="subcellular location">
    <subcellularLocation>
        <location evidence="1">Cell membrane</location>
        <topology evidence="1">Multi-pass membrane protein</topology>
    </subcellularLocation>
</comment>
<dbReference type="RefSeq" id="WP_153421684.1">
    <property type="nucleotide sequence ID" value="NZ_WFLM01000007.1"/>
</dbReference>
<accession>A0A6N6VNI5</accession>
<evidence type="ECO:0000256" key="4">
    <source>
        <dbReference type="ARBA" id="ARBA00022989"/>
    </source>
</evidence>
<dbReference type="InterPro" id="IPR017039">
    <property type="entry name" value="Virul_fac_BrkB"/>
</dbReference>
<gene>
    <name evidence="7" type="ORF">GCL60_15615</name>
</gene>
<keyword evidence="4 6" id="KW-1133">Transmembrane helix</keyword>
<evidence type="ECO:0000313" key="7">
    <source>
        <dbReference type="EMBL" id="KAB8036215.1"/>
    </source>
</evidence>